<comment type="caution">
    <text evidence="2">The sequence shown here is derived from an EMBL/GenBank/DDBJ whole genome shotgun (WGS) entry which is preliminary data.</text>
</comment>
<dbReference type="Proteomes" id="UP000197468">
    <property type="component" value="Unassembled WGS sequence"/>
</dbReference>
<evidence type="ECO:0000313" key="3">
    <source>
        <dbReference type="Proteomes" id="UP000197468"/>
    </source>
</evidence>
<dbReference type="SUPFAM" id="SSF53474">
    <property type="entry name" value="alpha/beta-Hydrolases"/>
    <property type="match status" value="1"/>
</dbReference>
<feature type="domain" description="Dienelactone hydrolase" evidence="1">
    <location>
        <begin position="18"/>
        <end position="222"/>
    </location>
</feature>
<dbReference type="PANTHER" id="PTHR46623">
    <property type="entry name" value="CARBOXYMETHYLENEBUTENOLIDASE-RELATED"/>
    <property type="match status" value="1"/>
</dbReference>
<reference evidence="2 3" key="1">
    <citation type="journal article" date="2008" name="Int. J. Syst. Evol. Microbiol.">
        <title>Description of Roseateles aquatilis sp. nov. and Roseateles terrae sp. nov., in the class Betaproteobacteria, and emended description of the genus Roseateles.</title>
        <authorList>
            <person name="Gomila M."/>
            <person name="Bowien B."/>
            <person name="Falsen E."/>
            <person name="Moore E.R."/>
            <person name="Lalucat J."/>
        </authorList>
    </citation>
    <scope>NUCLEOTIDE SEQUENCE [LARGE SCALE GENOMIC DNA]</scope>
    <source>
        <strain evidence="2 3">CCUG 48205</strain>
    </source>
</reference>
<dbReference type="GO" id="GO:0016787">
    <property type="term" value="F:hydrolase activity"/>
    <property type="evidence" value="ECO:0007669"/>
    <property type="project" value="InterPro"/>
</dbReference>
<gene>
    <name evidence="2" type="ORF">CDN99_26940</name>
</gene>
<evidence type="ECO:0000313" key="2">
    <source>
        <dbReference type="EMBL" id="OWQ83129.1"/>
    </source>
</evidence>
<organism evidence="2 3">
    <name type="scientific">Roseateles aquatilis</name>
    <dbReference type="NCBI Taxonomy" id="431061"/>
    <lineage>
        <taxon>Bacteria</taxon>
        <taxon>Pseudomonadati</taxon>
        <taxon>Pseudomonadota</taxon>
        <taxon>Betaproteobacteria</taxon>
        <taxon>Burkholderiales</taxon>
        <taxon>Sphaerotilaceae</taxon>
        <taxon>Roseateles</taxon>
    </lineage>
</organism>
<dbReference type="AlphaFoldDB" id="A0A2D0ALT7"/>
<proteinExistence type="predicted"/>
<evidence type="ECO:0000259" key="1">
    <source>
        <dbReference type="Pfam" id="PF01738"/>
    </source>
</evidence>
<dbReference type="InterPro" id="IPR051049">
    <property type="entry name" value="Dienelactone_hydrolase-like"/>
</dbReference>
<dbReference type="InterPro" id="IPR002925">
    <property type="entry name" value="Dienelactn_hydro"/>
</dbReference>
<dbReference type="RefSeq" id="WP_088388612.1">
    <property type="nucleotide sequence ID" value="NZ_NIOF01000023.1"/>
</dbReference>
<dbReference type="PANTHER" id="PTHR46623:SF6">
    <property type="entry name" value="ALPHA_BETA-HYDROLASES SUPERFAMILY PROTEIN"/>
    <property type="match status" value="1"/>
</dbReference>
<sequence length="223" mass="24070">MGQMIEFDRPDGGRSGGYLAGGGQGAPGMVLIQEWWGLKPHIKDIAERLATAGITTLAPDLYRGRIAADADEASHMMNGLDFADATTQDLQGALSYLRDELGCGKVGVMGYCMGGALTIAAGVHVPDLQAAVCYYGIPPTEFADPARIGPPLLGHFARRDDWCTPEKVDALEQRMKSAGLHPVIHRYEADHAFSNSTRPEVYDAAAAELAWQRTMDFLKQHLG</sequence>
<dbReference type="EMBL" id="NIOF01000023">
    <property type="protein sequence ID" value="OWQ83129.1"/>
    <property type="molecule type" value="Genomic_DNA"/>
</dbReference>
<protein>
    <submittedName>
        <fullName evidence="2">Carboxymethylenebutenolidase</fullName>
    </submittedName>
</protein>
<dbReference type="InterPro" id="IPR029058">
    <property type="entry name" value="AB_hydrolase_fold"/>
</dbReference>
<dbReference type="OrthoDB" id="62567at2"/>
<keyword evidence="3" id="KW-1185">Reference proteome</keyword>
<dbReference type="Gene3D" id="3.40.50.1820">
    <property type="entry name" value="alpha/beta hydrolase"/>
    <property type="match status" value="1"/>
</dbReference>
<dbReference type="Pfam" id="PF01738">
    <property type="entry name" value="DLH"/>
    <property type="match status" value="1"/>
</dbReference>
<name>A0A2D0ALT7_9BURK</name>
<accession>A0A2D0ALT7</accession>